<comment type="caution">
    <text evidence="4">The sequence shown here is derived from an EMBL/GenBank/DDBJ whole genome shotgun (WGS) entry which is preliminary data.</text>
</comment>
<dbReference type="EMBL" id="APPI01000025">
    <property type="protein sequence ID" value="ENV11725.1"/>
    <property type="molecule type" value="Genomic_DNA"/>
</dbReference>
<gene>
    <name evidence="4" type="ORF">F965_03217</name>
</gene>
<dbReference type="InterPro" id="IPR046838">
    <property type="entry name" value="BrxL_N"/>
</dbReference>
<dbReference type="InterPro" id="IPR027065">
    <property type="entry name" value="Lon_Prtase"/>
</dbReference>
<dbReference type="Pfam" id="PF20442">
    <property type="entry name" value="BrxL_N"/>
    <property type="match status" value="1"/>
</dbReference>
<sequence length="679" mass="75638">MESANDKELDQLLNEHFAGRVVRKDLTKLIKEGANVPVYVLEYLLGMYCASDDPEIIEQGLRNVKTVLAENYVRPDEAEKVKSLVRERGSYKVIDRVTVKLNERKDKYEASFSNLGIKDAEISAGIVKEYEKLLVGGIWVIATLSYYFEEGQTSSPFGVSLLKPIQMPNMNMEELFNGRAALSTDQWRESLIRSIGMEPASLKEDVQWHLLARMVPFVENNYNVCELGPRGTGKSHIYKECSPNSILVSGGQTTVANLFYNMSSRRIGLVGLWDVVAFDEVAGISFKDKDGVQIMKDYMASGSFARGREQMEASASMVFVGNINQSVESLVKTSHLLAPFPEAMIDSAFFDRFHAYIPGWEIPKMRPEFFTNRYGLIVDYLAEFFREMRKRSFADSIEKYFKLGNNLNQRDVIAVRKTVSGLMKLLYPHGQFNKEDVRQCLEYALQVRRRVKEQLKKIGGMEFYDVHFSYIDNDTLEEHFVSVKEQGGGGLIPEGPAKPGFLYTIGLSNKGMPGLYRLELQVTKGSGKLATSGLWNSSSAKEQVKIAFDYFKANASRISGGSKVLEHDFHLHVVELQNTGPLSHLALPSLVAFASGLLGRSVQSQMVVLGDMSLGGSVTPVESIAECLQVAFDAGAKKVALPMSSAADIPTIPVELFTKFQTSFYADPVDAVFKGLGVD</sequence>
<protein>
    <submittedName>
        <fullName evidence="4">TIGR02688 family protein</fullName>
    </submittedName>
</protein>
<feature type="domain" description="BREX system Lon protease-like BrxL N-terminal" evidence="3">
    <location>
        <begin position="15"/>
        <end position="146"/>
    </location>
</feature>
<keyword evidence="1" id="KW-0645">Protease</keyword>
<dbReference type="RefSeq" id="WP_004811060.1">
    <property type="nucleotide sequence ID" value="NZ_KB849445.1"/>
</dbReference>
<dbReference type="GO" id="GO:0030163">
    <property type="term" value="P:protein catabolic process"/>
    <property type="evidence" value="ECO:0007669"/>
    <property type="project" value="InterPro"/>
</dbReference>
<evidence type="ECO:0000259" key="2">
    <source>
        <dbReference type="Pfam" id="PF05362"/>
    </source>
</evidence>
<dbReference type="Pfam" id="PF05362">
    <property type="entry name" value="Lon_C"/>
    <property type="match status" value="1"/>
</dbReference>
<dbReference type="PATRIC" id="fig|1217675.3.peg.3118"/>
<dbReference type="Proteomes" id="UP000018438">
    <property type="component" value="Unassembled WGS sequence"/>
</dbReference>
<evidence type="ECO:0000256" key="1">
    <source>
        <dbReference type="ARBA" id="ARBA00022670"/>
    </source>
</evidence>
<organism evidence="4 5">
    <name type="scientific">Acinetobacter schindleri NIPH 900</name>
    <dbReference type="NCBI Taxonomy" id="1217675"/>
    <lineage>
        <taxon>Bacteria</taxon>
        <taxon>Pseudomonadati</taxon>
        <taxon>Pseudomonadota</taxon>
        <taxon>Gammaproteobacteria</taxon>
        <taxon>Moraxellales</taxon>
        <taxon>Moraxellaceae</taxon>
        <taxon>Acinetobacter</taxon>
    </lineage>
</organism>
<dbReference type="Pfam" id="PF13337">
    <property type="entry name" value="BrxL_ATPase"/>
    <property type="match status" value="1"/>
</dbReference>
<evidence type="ECO:0000259" key="3">
    <source>
        <dbReference type="Pfam" id="PF20442"/>
    </source>
</evidence>
<accession>N8XXD4</accession>
<dbReference type="Gene3D" id="3.30.230.10">
    <property type="match status" value="1"/>
</dbReference>
<dbReference type="AlphaFoldDB" id="N8XXD4"/>
<dbReference type="NCBIfam" id="TIGR02688">
    <property type="entry name" value="BREX system Lon protease-like protein BrxL"/>
    <property type="match status" value="1"/>
</dbReference>
<dbReference type="GO" id="GO:0006508">
    <property type="term" value="P:proteolysis"/>
    <property type="evidence" value="ECO:0007669"/>
    <property type="project" value="UniProtKB-KW"/>
</dbReference>
<dbReference type="InterPro" id="IPR014721">
    <property type="entry name" value="Ribsml_uS5_D2-typ_fold_subgr"/>
</dbReference>
<keyword evidence="5" id="KW-1185">Reference proteome</keyword>
<evidence type="ECO:0000313" key="5">
    <source>
        <dbReference type="Proteomes" id="UP000018438"/>
    </source>
</evidence>
<dbReference type="PRINTS" id="PR00830">
    <property type="entry name" value="ENDOLAPTASE"/>
</dbReference>
<dbReference type="SUPFAM" id="SSF54211">
    <property type="entry name" value="Ribosomal protein S5 domain 2-like"/>
    <property type="match status" value="1"/>
</dbReference>
<dbReference type="GO" id="GO:0004176">
    <property type="term" value="F:ATP-dependent peptidase activity"/>
    <property type="evidence" value="ECO:0007669"/>
    <property type="project" value="InterPro"/>
</dbReference>
<dbReference type="HOGENOM" id="CLU_023021_1_1_6"/>
<keyword evidence="1" id="KW-0378">Hydrolase</keyword>
<dbReference type="InterPro" id="IPR020568">
    <property type="entry name" value="Ribosomal_Su5_D2-typ_SF"/>
</dbReference>
<dbReference type="NCBIfam" id="TIGR02653">
    <property type="entry name" value="Lon_rel_chp"/>
    <property type="match status" value="1"/>
</dbReference>
<dbReference type="GO" id="GO:0005524">
    <property type="term" value="F:ATP binding"/>
    <property type="evidence" value="ECO:0007669"/>
    <property type="project" value="InterPro"/>
</dbReference>
<dbReference type="PANTHER" id="PTHR10046">
    <property type="entry name" value="ATP DEPENDENT LON PROTEASE FAMILY MEMBER"/>
    <property type="match status" value="1"/>
</dbReference>
<dbReference type="InterPro" id="IPR014061">
    <property type="entry name" value="BrxL-like"/>
</dbReference>
<dbReference type="InterPro" id="IPR008269">
    <property type="entry name" value="Lon_proteolytic"/>
</dbReference>
<evidence type="ECO:0000313" key="4">
    <source>
        <dbReference type="EMBL" id="ENV11725.1"/>
    </source>
</evidence>
<reference evidence="4 5" key="1">
    <citation type="submission" date="2013-02" db="EMBL/GenBank/DDBJ databases">
        <title>The Genome Sequence of Acinetobacter schindleri NIPH 900.</title>
        <authorList>
            <consortium name="The Broad Institute Genome Sequencing Platform"/>
            <consortium name="The Broad Institute Genome Sequencing Center for Infectious Disease"/>
            <person name="Cerqueira G."/>
            <person name="Feldgarden M."/>
            <person name="Courvalin P."/>
            <person name="Perichon B."/>
            <person name="Grillot-Courvalin C."/>
            <person name="Clermont D."/>
            <person name="Rocha E."/>
            <person name="Yoon E.-J."/>
            <person name="Nemec A."/>
            <person name="Walker B."/>
            <person name="Young S.K."/>
            <person name="Zeng Q."/>
            <person name="Gargeya S."/>
            <person name="Fitzgerald M."/>
            <person name="Haas B."/>
            <person name="Abouelleil A."/>
            <person name="Alvarado L."/>
            <person name="Arachchi H.M."/>
            <person name="Berlin A.M."/>
            <person name="Chapman S.B."/>
            <person name="Dewar J."/>
            <person name="Goldberg J."/>
            <person name="Griggs A."/>
            <person name="Gujja S."/>
            <person name="Hansen M."/>
            <person name="Howarth C."/>
            <person name="Imamovic A."/>
            <person name="Larimer J."/>
            <person name="McCowan C."/>
            <person name="Murphy C."/>
            <person name="Neiman D."/>
            <person name="Pearson M."/>
            <person name="Priest M."/>
            <person name="Roberts A."/>
            <person name="Saif S."/>
            <person name="Shea T."/>
            <person name="Sisk P."/>
            <person name="Sykes S."/>
            <person name="Wortman J."/>
            <person name="Nusbaum C."/>
            <person name="Birren B."/>
        </authorList>
    </citation>
    <scope>NUCLEOTIDE SEQUENCE [LARGE SCALE GENOMIC DNA]</scope>
    <source>
        <strain evidence="4 5">NIPH 900</strain>
    </source>
</reference>
<dbReference type="InterPro" id="IPR027417">
    <property type="entry name" value="P-loop_NTPase"/>
</dbReference>
<name>N8XXD4_9GAMM</name>
<feature type="domain" description="Lon proteolytic" evidence="2">
    <location>
        <begin position="517"/>
        <end position="674"/>
    </location>
</feature>
<dbReference type="GO" id="GO:0004252">
    <property type="term" value="F:serine-type endopeptidase activity"/>
    <property type="evidence" value="ECO:0007669"/>
    <property type="project" value="InterPro"/>
</dbReference>
<proteinExistence type="predicted"/>
<dbReference type="InterPro" id="IPR013473">
    <property type="entry name" value="BrxL"/>
</dbReference>
<dbReference type="SUPFAM" id="SSF52540">
    <property type="entry name" value="P-loop containing nucleoside triphosphate hydrolases"/>
    <property type="match status" value="1"/>
</dbReference>